<comment type="caution">
    <text evidence="2">The sequence shown here is derived from an EMBL/GenBank/DDBJ whole genome shotgun (WGS) entry which is preliminary data.</text>
</comment>
<proteinExistence type="predicted"/>
<evidence type="ECO:0000256" key="1">
    <source>
        <dbReference type="SAM" id="MobiDB-lite"/>
    </source>
</evidence>
<dbReference type="EMBL" id="LAZR01016169">
    <property type="protein sequence ID" value="KKM05652.1"/>
    <property type="molecule type" value="Genomic_DNA"/>
</dbReference>
<dbReference type="Gene3D" id="1.25.40.20">
    <property type="entry name" value="Ankyrin repeat-containing domain"/>
    <property type="match status" value="1"/>
</dbReference>
<sequence length="191" mass="21147">MRCRTTCSITWPDSWCTRGTLPRSRAPRTDSTAWPSAPSIRPRSCCARADRRAEPTARNHYALRAAAEFGHAVVVDLLLHDGRADPAAINMGTITHTNLNGHGNILRLILKHPTLANRVAIARSTWCQRSARARACVLRGPELDFGAFVDAADSPIARGDQVGRLFVNRSFFFLGLLLQQTSIDAYGRRRN</sequence>
<gene>
    <name evidence="2" type="ORF">LCGC14_1751930</name>
</gene>
<organism evidence="2">
    <name type="scientific">marine sediment metagenome</name>
    <dbReference type="NCBI Taxonomy" id="412755"/>
    <lineage>
        <taxon>unclassified sequences</taxon>
        <taxon>metagenomes</taxon>
        <taxon>ecological metagenomes</taxon>
    </lineage>
</organism>
<evidence type="ECO:0008006" key="3">
    <source>
        <dbReference type="Google" id="ProtNLM"/>
    </source>
</evidence>
<dbReference type="AlphaFoldDB" id="A0A0F9HQY9"/>
<reference evidence="2" key="1">
    <citation type="journal article" date="2015" name="Nature">
        <title>Complex archaea that bridge the gap between prokaryotes and eukaryotes.</title>
        <authorList>
            <person name="Spang A."/>
            <person name="Saw J.H."/>
            <person name="Jorgensen S.L."/>
            <person name="Zaremba-Niedzwiedzka K."/>
            <person name="Martijn J."/>
            <person name="Lind A.E."/>
            <person name="van Eijk R."/>
            <person name="Schleper C."/>
            <person name="Guy L."/>
            <person name="Ettema T.J."/>
        </authorList>
    </citation>
    <scope>NUCLEOTIDE SEQUENCE</scope>
</reference>
<feature type="region of interest" description="Disordered" evidence="1">
    <location>
        <begin position="21"/>
        <end position="42"/>
    </location>
</feature>
<accession>A0A0F9HQY9</accession>
<dbReference type="InterPro" id="IPR036770">
    <property type="entry name" value="Ankyrin_rpt-contain_sf"/>
</dbReference>
<evidence type="ECO:0000313" key="2">
    <source>
        <dbReference type="EMBL" id="KKM05652.1"/>
    </source>
</evidence>
<protein>
    <recommendedName>
        <fullName evidence="3">Ankyrin repeat domain-containing protein</fullName>
    </recommendedName>
</protein>
<name>A0A0F9HQY9_9ZZZZ</name>